<gene>
    <name evidence="16" type="ORF">CHIRRI_LOCUS10980</name>
</gene>
<evidence type="ECO:0000256" key="12">
    <source>
        <dbReference type="ARBA" id="ARBA00042334"/>
    </source>
</evidence>
<reference evidence="16" key="1">
    <citation type="submission" date="2022-01" db="EMBL/GenBank/DDBJ databases">
        <authorList>
            <person name="King R."/>
        </authorList>
    </citation>
    <scope>NUCLEOTIDE SEQUENCE</scope>
</reference>
<proteinExistence type="inferred from homology"/>
<organism evidence="16 17">
    <name type="scientific">Chironomus riparius</name>
    <dbReference type="NCBI Taxonomy" id="315576"/>
    <lineage>
        <taxon>Eukaryota</taxon>
        <taxon>Metazoa</taxon>
        <taxon>Ecdysozoa</taxon>
        <taxon>Arthropoda</taxon>
        <taxon>Hexapoda</taxon>
        <taxon>Insecta</taxon>
        <taxon>Pterygota</taxon>
        <taxon>Neoptera</taxon>
        <taxon>Endopterygota</taxon>
        <taxon>Diptera</taxon>
        <taxon>Nematocera</taxon>
        <taxon>Chironomoidea</taxon>
        <taxon>Chironomidae</taxon>
        <taxon>Chironominae</taxon>
        <taxon>Chironomus</taxon>
    </lineage>
</organism>
<comment type="function">
    <text evidence="13">Component of the serine palmitoyltransferase multisubunit enzyme (SPT) that catalyzes the initial and rate-limiting step in sphingolipid biosynthesis by condensing L-serine and activated acyl-CoA (most commonly palmitoyl-CoA) to form long-chain bases. The SPT complex is composed of SPTLC1, SPTLC2 or SPTLC3 and SPTSSA or SPTSSB. Within this complex, the heterodimer consisting of SPTLC1 and SPTLC2/SPTLC3 forms the catalytic core. Within the SPT complex, SPTSSB stimulates the catalytic activity and plays a role in substrate specificity. SPT complexes with this subunit showing a preference for longer acyl-CoAs. The SPTLC1-SPTLC2-SPTSSB complex shows a strong preference for C18-CoA substrate, while the SPTLC1-SPTLC3-SPTSSB isozyme displays an ability to use a broader range of acyl-CoAs, without apparent preference.</text>
</comment>
<keyword evidence="8 15" id="KW-0472">Membrane</keyword>
<comment type="subcellular location">
    <subcellularLocation>
        <location evidence="1">Endoplasmic reticulum membrane</location>
        <topology evidence="1">Multi-pass membrane protein</topology>
    </subcellularLocation>
</comment>
<evidence type="ECO:0000256" key="14">
    <source>
        <dbReference type="ARBA" id="ARBA00046416"/>
    </source>
</evidence>
<evidence type="ECO:0000256" key="5">
    <source>
        <dbReference type="ARBA" id="ARBA00022919"/>
    </source>
</evidence>
<dbReference type="GO" id="GO:0006665">
    <property type="term" value="P:sphingolipid metabolic process"/>
    <property type="evidence" value="ECO:0007669"/>
    <property type="project" value="UniProtKB-KW"/>
</dbReference>
<keyword evidence="5" id="KW-0746">Sphingolipid metabolism</keyword>
<dbReference type="PANTHER" id="PTHR28612">
    <property type="entry name" value="SERINE PALMITOYLTRANSFERASE SMALL SUBUNIT B"/>
    <property type="match status" value="1"/>
</dbReference>
<evidence type="ECO:0000313" key="17">
    <source>
        <dbReference type="Proteomes" id="UP001153620"/>
    </source>
</evidence>
<evidence type="ECO:0000256" key="10">
    <source>
        <dbReference type="ARBA" id="ARBA00041140"/>
    </source>
</evidence>
<feature type="transmembrane region" description="Helical" evidence="15">
    <location>
        <begin position="31"/>
        <end position="51"/>
    </location>
</feature>
<evidence type="ECO:0000256" key="15">
    <source>
        <dbReference type="SAM" id="Phobius"/>
    </source>
</evidence>
<evidence type="ECO:0000256" key="9">
    <source>
        <dbReference type="ARBA" id="ARBA00038059"/>
    </source>
</evidence>
<evidence type="ECO:0000256" key="7">
    <source>
        <dbReference type="ARBA" id="ARBA00023098"/>
    </source>
</evidence>
<dbReference type="Proteomes" id="UP001153620">
    <property type="component" value="Chromosome 3"/>
</dbReference>
<keyword evidence="3 15" id="KW-0812">Transmembrane</keyword>
<evidence type="ECO:0000256" key="13">
    <source>
        <dbReference type="ARBA" id="ARBA00045772"/>
    </source>
</evidence>
<evidence type="ECO:0000256" key="2">
    <source>
        <dbReference type="ARBA" id="ARBA00005189"/>
    </source>
</evidence>
<keyword evidence="6 15" id="KW-1133">Transmembrane helix</keyword>
<keyword evidence="7" id="KW-0443">Lipid metabolism</keyword>
<comment type="similarity">
    <text evidence="9">Belongs to the SPTSS family. SPTSSB subfamily.</text>
</comment>
<dbReference type="Pfam" id="PF11779">
    <property type="entry name" value="SPT_ssu-like"/>
    <property type="match status" value="1"/>
</dbReference>
<evidence type="ECO:0000256" key="11">
    <source>
        <dbReference type="ARBA" id="ARBA00041982"/>
    </source>
</evidence>
<accession>A0A9N9S3V2</accession>
<comment type="subunit">
    <text evidence="14">Component of the serine palmitoyltransferase (SPT) complex, which is composed of SPTLC1, SPTLC2 or SPTLC3 and SPTSSA or SPTSSB. The heterodimer consisting of SPTLC1 and SPTLC2/SPTLC3 forms the catalytic core of the enzyme, while SPTSSA or SPTSSB subunits determine substrate specificity. SPT also interacts with ORMDL proteins, especially ORMDL3, which negatively regulate SPT activity in the presence of ceramides.</text>
</comment>
<keyword evidence="17" id="KW-1185">Reference proteome</keyword>
<dbReference type="AlphaFoldDB" id="A0A9N9S3V2"/>
<protein>
    <recommendedName>
        <fullName evidence="10">Serine palmitoyltransferase small subunit B</fullName>
    </recommendedName>
    <alternativeName>
        <fullName evidence="12">Protein ADMP</fullName>
    </alternativeName>
    <alternativeName>
        <fullName evidence="11">Small subunit of serine palmitoyltransferase B</fullName>
    </alternativeName>
</protein>
<name>A0A9N9S3V2_9DIPT</name>
<keyword evidence="4" id="KW-0256">Endoplasmic reticulum</keyword>
<evidence type="ECO:0000256" key="1">
    <source>
        <dbReference type="ARBA" id="ARBA00004477"/>
    </source>
</evidence>
<dbReference type="PANTHER" id="PTHR28612:SF1">
    <property type="entry name" value="SERINE PALMITOYLTRANSFERASE SMALL SUBUNIT B"/>
    <property type="match status" value="1"/>
</dbReference>
<dbReference type="EMBL" id="OU895879">
    <property type="protein sequence ID" value="CAG9808135.1"/>
    <property type="molecule type" value="Genomic_DNA"/>
</dbReference>
<evidence type="ECO:0000313" key="16">
    <source>
        <dbReference type="EMBL" id="CAG9808135.1"/>
    </source>
</evidence>
<evidence type="ECO:0000256" key="4">
    <source>
        <dbReference type="ARBA" id="ARBA00022824"/>
    </source>
</evidence>
<dbReference type="OrthoDB" id="202672at2759"/>
<reference evidence="16" key="2">
    <citation type="submission" date="2022-10" db="EMBL/GenBank/DDBJ databases">
        <authorList>
            <consortium name="ENA_rothamsted_submissions"/>
            <consortium name="culmorum"/>
            <person name="King R."/>
        </authorList>
    </citation>
    <scope>NUCLEOTIDE SEQUENCE</scope>
</reference>
<evidence type="ECO:0000256" key="6">
    <source>
        <dbReference type="ARBA" id="ARBA00022989"/>
    </source>
</evidence>
<sequence>MDTFKKILAGVYLQYEIIFCMGYLEPWERRLINTIVFCSIFLMIFSAYVFLPDYLSNLMELFKSHDSNSGFQPMS</sequence>
<comment type="pathway">
    <text evidence="2">Lipid metabolism.</text>
</comment>
<evidence type="ECO:0000256" key="3">
    <source>
        <dbReference type="ARBA" id="ARBA00022692"/>
    </source>
</evidence>
<dbReference type="InterPro" id="IPR024512">
    <property type="entry name" value="Ser_palmitoyltrfase_ssu-like"/>
</dbReference>
<dbReference type="GO" id="GO:0005789">
    <property type="term" value="C:endoplasmic reticulum membrane"/>
    <property type="evidence" value="ECO:0007669"/>
    <property type="project" value="UniProtKB-SubCell"/>
</dbReference>
<evidence type="ECO:0000256" key="8">
    <source>
        <dbReference type="ARBA" id="ARBA00023136"/>
    </source>
</evidence>